<gene>
    <name evidence="1" type="ORF">UFOVP328_420</name>
</gene>
<reference evidence="1" key="1">
    <citation type="submission" date="2020-04" db="EMBL/GenBank/DDBJ databases">
        <authorList>
            <person name="Chiriac C."/>
            <person name="Salcher M."/>
            <person name="Ghai R."/>
            <person name="Kavagutti S V."/>
        </authorList>
    </citation>
    <scope>NUCLEOTIDE SEQUENCE</scope>
</reference>
<organism evidence="1">
    <name type="scientific">uncultured Caudovirales phage</name>
    <dbReference type="NCBI Taxonomy" id="2100421"/>
    <lineage>
        <taxon>Viruses</taxon>
        <taxon>Duplodnaviria</taxon>
        <taxon>Heunggongvirae</taxon>
        <taxon>Uroviricota</taxon>
        <taxon>Caudoviricetes</taxon>
        <taxon>Peduoviridae</taxon>
        <taxon>Maltschvirus</taxon>
        <taxon>Maltschvirus maltsch</taxon>
    </lineage>
</organism>
<accession>A0A6J5LYU1</accession>
<dbReference type="EMBL" id="LR796341">
    <property type="protein sequence ID" value="CAB4138227.1"/>
    <property type="molecule type" value="Genomic_DNA"/>
</dbReference>
<evidence type="ECO:0000313" key="1">
    <source>
        <dbReference type="EMBL" id="CAB4138227.1"/>
    </source>
</evidence>
<protein>
    <submittedName>
        <fullName evidence="1">Uncharacterized protein</fullName>
    </submittedName>
</protein>
<sequence length="54" mass="6659">MGFFKNIHLEILEWRDRGRSIEDTYIYFKDYIEMADLVKIFEDEFDVDPREPVL</sequence>
<proteinExistence type="predicted"/>
<name>A0A6J5LYU1_9CAUD</name>